<name>A0A198A0U7_9BACL</name>
<proteinExistence type="predicted"/>
<evidence type="ECO:0000313" key="2">
    <source>
        <dbReference type="EMBL" id="OAS15084.1"/>
    </source>
</evidence>
<reference evidence="2 3" key="1">
    <citation type="submission" date="2016-05" db="EMBL/GenBank/DDBJ databases">
        <title>Paenibacillus sp. 1ZS3-15 nov., isolated from the rhizosphere soil.</title>
        <authorList>
            <person name="Zhang X.X."/>
            <person name="Zhang J."/>
        </authorList>
    </citation>
    <scope>NUCLEOTIDE SEQUENCE [LARGE SCALE GENOMIC DNA]</scope>
    <source>
        <strain evidence="2 3">1ZS3-15</strain>
    </source>
</reference>
<accession>A0A198A0U7</accession>
<keyword evidence="1" id="KW-0812">Transmembrane</keyword>
<dbReference type="AlphaFoldDB" id="A0A198A0U7"/>
<feature type="transmembrane region" description="Helical" evidence="1">
    <location>
        <begin position="30"/>
        <end position="52"/>
    </location>
</feature>
<dbReference type="EMBL" id="LYPB01000085">
    <property type="protein sequence ID" value="OAS15084.1"/>
    <property type="molecule type" value="Genomic_DNA"/>
</dbReference>
<dbReference type="STRING" id="1850517.A8708_22400"/>
<keyword evidence="3" id="KW-1185">Reference proteome</keyword>
<sequence length="81" mass="9413">MLNSIIFLLSACYGIQQFLHLRKKKNNLDAIVMLLLTAVIMGYCMPFGDYTLPTVESFYTKLYKSVSDYMLEQLKVNKEYS</sequence>
<gene>
    <name evidence="2" type="ORF">A8708_22400</name>
</gene>
<dbReference type="Proteomes" id="UP000078454">
    <property type="component" value="Unassembled WGS sequence"/>
</dbReference>
<comment type="caution">
    <text evidence="2">The sequence shown here is derived from an EMBL/GenBank/DDBJ whole genome shotgun (WGS) entry which is preliminary data.</text>
</comment>
<keyword evidence="1" id="KW-0472">Membrane</keyword>
<protein>
    <submittedName>
        <fullName evidence="2">Uncharacterized protein</fullName>
    </submittedName>
</protein>
<organism evidence="2 3">
    <name type="scientific">Paenibacillus oryzisoli</name>
    <dbReference type="NCBI Taxonomy" id="1850517"/>
    <lineage>
        <taxon>Bacteria</taxon>
        <taxon>Bacillati</taxon>
        <taxon>Bacillota</taxon>
        <taxon>Bacilli</taxon>
        <taxon>Bacillales</taxon>
        <taxon>Paenibacillaceae</taxon>
        <taxon>Paenibacillus</taxon>
    </lineage>
</organism>
<evidence type="ECO:0000313" key="3">
    <source>
        <dbReference type="Proteomes" id="UP000078454"/>
    </source>
</evidence>
<evidence type="ECO:0000256" key="1">
    <source>
        <dbReference type="SAM" id="Phobius"/>
    </source>
</evidence>
<keyword evidence="1" id="KW-1133">Transmembrane helix</keyword>